<accession>A0ABQ4T5C9</accession>
<reference evidence="3" key="1">
    <citation type="journal article" date="2021" name="Front. Microbiol.">
        <title>Comprehensive Comparative Genomics and Phenotyping of Methylobacterium Species.</title>
        <authorList>
            <person name="Alessa O."/>
            <person name="Ogura Y."/>
            <person name="Fujitani Y."/>
            <person name="Takami H."/>
            <person name="Hayashi T."/>
            <person name="Sahin N."/>
            <person name="Tani A."/>
        </authorList>
    </citation>
    <scope>NUCLEOTIDE SEQUENCE</scope>
    <source>
        <strain evidence="3">NBRC 15689</strain>
    </source>
</reference>
<evidence type="ECO:0000313" key="3">
    <source>
        <dbReference type="EMBL" id="GJE25446.1"/>
    </source>
</evidence>
<reference evidence="3" key="2">
    <citation type="submission" date="2021-08" db="EMBL/GenBank/DDBJ databases">
        <authorList>
            <person name="Tani A."/>
            <person name="Ola A."/>
            <person name="Ogura Y."/>
            <person name="Katsura K."/>
            <person name="Hayashi T."/>
        </authorList>
    </citation>
    <scope>NUCLEOTIDE SEQUENCE</scope>
    <source>
        <strain evidence="3">NBRC 15689</strain>
    </source>
</reference>
<name>A0ABQ4T5C9_METOR</name>
<keyword evidence="2" id="KW-0732">Signal</keyword>
<gene>
    <name evidence="3" type="ORF">LKMONMHP_0284</name>
</gene>
<evidence type="ECO:0000313" key="4">
    <source>
        <dbReference type="Proteomes" id="UP001055156"/>
    </source>
</evidence>
<dbReference type="RefSeq" id="WP_238309393.1">
    <property type="nucleotide sequence ID" value="NZ_BPQV01000001.1"/>
</dbReference>
<keyword evidence="4" id="KW-1185">Reference proteome</keyword>
<evidence type="ECO:0000256" key="2">
    <source>
        <dbReference type="SAM" id="SignalP"/>
    </source>
</evidence>
<feature type="chain" id="PRO_5046103479" evidence="2">
    <location>
        <begin position="23"/>
        <end position="96"/>
    </location>
</feature>
<protein>
    <submittedName>
        <fullName evidence="3">Uncharacterized protein</fullName>
    </submittedName>
</protein>
<feature type="signal peptide" evidence="2">
    <location>
        <begin position="1"/>
        <end position="22"/>
    </location>
</feature>
<comment type="caution">
    <text evidence="3">The sequence shown here is derived from an EMBL/GenBank/DDBJ whole genome shotgun (WGS) entry which is preliminary data.</text>
</comment>
<organism evidence="3 4">
    <name type="scientific">Methylobacterium organophilum</name>
    <dbReference type="NCBI Taxonomy" id="410"/>
    <lineage>
        <taxon>Bacteria</taxon>
        <taxon>Pseudomonadati</taxon>
        <taxon>Pseudomonadota</taxon>
        <taxon>Alphaproteobacteria</taxon>
        <taxon>Hyphomicrobiales</taxon>
        <taxon>Methylobacteriaceae</taxon>
        <taxon>Methylobacterium</taxon>
    </lineage>
</organism>
<proteinExistence type="predicted"/>
<dbReference type="Proteomes" id="UP001055156">
    <property type="component" value="Unassembled WGS sequence"/>
</dbReference>
<feature type="region of interest" description="Disordered" evidence="1">
    <location>
        <begin position="26"/>
        <end position="58"/>
    </location>
</feature>
<sequence>MKRFVLAATAAVTLATAVPASAQYYRDYGYDRPPPPRYYRDEDDDDRPPPPRRRWRGGGSVCVTARGNCPAPPLPPNSSCACDIPGFGVKRGATAY</sequence>
<evidence type="ECO:0000256" key="1">
    <source>
        <dbReference type="SAM" id="MobiDB-lite"/>
    </source>
</evidence>
<dbReference type="EMBL" id="BPQV01000001">
    <property type="protein sequence ID" value="GJE25446.1"/>
    <property type="molecule type" value="Genomic_DNA"/>
</dbReference>